<sequence length="66" mass="6867">MADQNVPGVVLSCGCVAPAATRVPWREAMTVTGFGTLLFGGHAINLAAVSAAVPASHEVHRDPERR</sequence>
<name>A0AAD0KTV6_MYCLR</name>
<dbReference type="Pfam" id="PF03594">
    <property type="entry name" value="BenE"/>
    <property type="match status" value="1"/>
</dbReference>
<dbReference type="AlphaFoldDB" id="A0AAD0KTV6"/>
<protein>
    <submittedName>
        <fullName evidence="1">Uncharacterized protein</fullName>
    </submittedName>
</protein>
<dbReference type="Proteomes" id="UP000249682">
    <property type="component" value="Chromosome"/>
</dbReference>
<organism evidence="1 2">
    <name type="scientific">Mycobacterium leprae</name>
    <dbReference type="NCBI Taxonomy" id="1769"/>
    <lineage>
        <taxon>Bacteria</taxon>
        <taxon>Bacillati</taxon>
        <taxon>Actinomycetota</taxon>
        <taxon>Actinomycetes</taxon>
        <taxon>Mycobacteriales</taxon>
        <taxon>Mycobacteriaceae</taxon>
        <taxon>Mycobacterium</taxon>
    </lineage>
</organism>
<evidence type="ECO:0000313" key="1">
    <source>
        <dbReference type="EMBL" id="AWV47275.1"/>
    </source>
</evidence>
<dbReference type="GO" id="GO:0016020">
    <property type="term" value="C:membrane"/>
    <property type="evidence" value="ECO:0007669"/>
    <property type="project" value="InterPro"/>
</dbReference>
<dbReference type="EMBL" id="CP029543">
    <property type="protein sequence ID" value="AWV47275.1"/>
    <property type="molecule type" value="Genomic_DNA"/>
</dbReference>
<accession>A0AAD0KTV6</accession>
<reference evidence="1 2" key="1">
    <citation type="submission" date="2018-05" db="EMBL/GenBank/DDBJ databases">
        <title>Evolution of small genomes with special reference to Mycobacterium leprae.</title>
        <authorList>
            <person name="Mohanty P.S."/>
            <person name="Bansal A.K."/>
            <person name="Gupta U.D."/>
            <person name="Naaz F."/>
            <person name="Dwivedi V.D."/>
            <person name="Singh H."/>
            <person name="Gupta G."/>
            <person name="Sharma S."/>
            <person name="Arora M."/>
        </authorList>
    </citation>
    <scope>NUCLEOTIDE SEQUENCE [LARGE SCALE GENOMIC DNA]</scope>
    <source>
        <strain evidence="1 2">MRHRU-235-G</strain>
    </source>
</reference>
<evidence type="ECO:0000313" key="2">
    <source>
        <dbReference type="Proteomes" id="UP000249682"/>
    </source>
</evidence>
<dbReference type="GO" id="GO:0042925">
    <property type="term" value="F:benzoate transmembrane transporter activity"/>
    <property type="evidence" value="ECO:0007669"/>
    <property type="project" value="InterPro"/>
</dbReference>
<dbReference type="InterPro" id="IPR004711">
    <property type="entry name" value="Benzoate_Transporter"/>
</dbReference>
<gene>
    <name evidence="1" type="ORF">DIJ64_01685</name>
</gene>
<proteinExistence type="predicted"/>